<dbReference type="AlphaFoldDB" id="A0A7Y9L050"/>
<name>A0A7Y9L050_9ACTN</name>
<evidence type="ECO:0000313" key="1">
    <source>
        <dbReference type="EMBL" id="NYE44682.1"/>
    </source>
</evidence>
<comment type="caution">
    <text evidence="1">The sequence shown here is derived from an EMBL/GenBank/DDBJ whole genome shotgun (WGS) entry which is preliminary data.</text>
</comment>
<reference evidence="1 2" key="1">
    <citation type="submission" date="2020-07" db="EMBL/GenBank/DDBJ databases">
        <title>Sequencing the genomes of 1000 actinobacteria strains.</title>
        <authorList>
            <person name="Klenk H.-P."/>
        </authorList>
    </citation>
    <scope>NUCLEOTIDE SEQUENCE [LARGE SCALE GENOMIC DNA]</scope>
    <source>
        <strain evidence="1 2">DSM 41455</strain>
    </source>
</reference>
<dbReference type="PROSITE" id="PS51257">
    <property type="entry name" value="PROKAR_LIPOPROTEIN"/>
    <property type="match status" value="1"/>
</dbReference>
<accession>A0A7Y9L050</accession>
<evidence type="ECO:0008006" key="3">
    <source>
        <dbReference type="Google" id="ProtNLM"/>
    </source>
</evidence>
<sequence>MTIRLRFRIAAFGAAAAAGALLLTACSPPRHRARAG</sequence>
<protein>
    <recommendedName>
        <fullName evidence="3">Lipoprotein</fullName>
    </recommendedName>
</protein>
<evidence type="ECO:0000313" key="2">
    <source>
        <dbReference type="Proteomes" id="UP000530403"/>
    </source>
</evidence>
<gene>
    <name evidence="1" type="ORF">HEB29_005693</name>
</gene>
<dbReference type="Proteomes" id="UP000530403">
    <property type="component" value="Unassembled WGS sequence"/>
</dbReference>
<organism evidence="1 2">
    <name type="scientific">Streptomyces fulvorobeus</name>
    <dbReference type="NCBI Taxonomy" id="284028"/>
    <lineage>
        <taxon>Bacteria</taxon>
        <taxon>Bacillati</taxon>
        <taxon>Actinomycetota</taxon>
        <taxon>Actinomycetes</taxon>
        <taxon>Kitasatosporales</taxon>
        <taxon>Streptomycetaceae</taxon>
        <taxon>Streptomyces</taxon>
    </lineage>
</organism>
<dbReference type="EMBL" id="JACCCF010000001">
    <property type="protein sequence ID" value="NYE44682.1"/>
    <property type="molecule type" value="Genomic_DNA"/>
</dbReference>
<proteinExistence type="predicted"/>